<evidence type="ECO:0000259" key="1">
    <source>
        <dbReference type="PROSITE" id="PS51201"/>
    </source>
</evidence>
<dbReference type="InterPro" id="IPR006037">
    <property type="entry name" value="RCK_C"/>
</dbReference>
<dbReference type="Pfam" id="PF02080">
    <property type="entry name" value="TrkA_C"/>
    <property type="match status" value="1"/>
</dbReference>
<name>A0A9W6CAW9_9FIRM</name>
<evidence type="ECO:0000259" key="2">
    <source>
        <dbReference type="PROSITE" id="PS51202"/>
    </source>
</evidence>
<comment type="caution">
    <text evidence="4">The sequence shown here is derived from an EMBL/GenBank/DDBJ whole genome shotgun (WGS) entry which is preliminary data.</text>
</comment>
<dbReference type="EMBL" id="BSCH01000008">
    <property type="protein sequence ID" value="GLG90061.1"/>
    <property type="molecule type" value="Genomic_DNA"/>
</dbReference>
<dbReference type="EMBL" id="BSBO01000004">
    <property type="protein sequence ID" value="GLG03459.1"/>
    <property type="molecule type" value="Genomic_DNA"/>
</dbReference>
<feature type="domain" description="RCK N-terminal" evidence="1">
    <location>
        <begin position="7"/>
        <end position="123"/>
    </location>
</feature>
<evidence type="ECO:0000313" key="5">
    <source>
        <dbReference type="Proteomes" id="UP001145094"/>
    </source>
</evidence>
<evidence type="ECO:0000313" key="3">
    <source>
        <dbReference type="EMBL" id="GLG03459.1"/>
    </source>
</evidence>
<dbReference type="RefSeq" id="WP_087169070.1">
    <property type="nucleotide sequence ID" value="NZ_BSBO01000004.1"/>
</dbReference>
<evidence type="ECO:0000313" key="6">
    <source>
        <dbReference type="Proteomes" id="UP001145145"/>
    </source>
</evidence>
<feature type="domain" description="RCK C-terminal" evidence="2">
    <location>
        <begin position="139"/>
        <end position="221"/>
    </location>
</feature>
<reference evidence="4" key="4">
    <citation type="submission" date="2022-11" db="EMBL/GenBank/DDBJ databases">
        <title>Draft genome sequence of Sellimonas catena strain 18CBH55.</title>
        <authorList>
            <person name="Atsushi H."/>
            <person name="Moriya O."/>
            <person name="Mitsuo S."/>
        </authorList>
    </citation>
    <scope>NUCLEOTIDE SEQUENCE</scope>
    <source>
        <strain evidence="4">18CBH55</strain>
    </source>
</reference>
<dbReference type="SUPFAM" id="SSF116726">
    <property type="entry name" value="TrkA C-terminal domain-like"/>
    <property type="match status" value="1"/>
</dbReference>
<dbReference type="InterPro" id="IPR036721">
    <property type="entry name" value="RCK_C_sf"/>
</dbReference>
<dbReference type="Proteomes" id="UP001145094">
    <property type="component" value="Unassembled WGS sequence"/>
</dbReference>
<keyword evidence="6" id="KW-1185">Reference proteome</keyword>
<gene>
    <name evidence="3" type="ORF">Selli1_06330</name>
    <name evidence="4" type="ORF">Selli2_14880</name>
</gene>
<dbReference type="InterPro" id="IPR003148">
    <property type="entry name" value="RCK_N"/>
</dbReference>
<dbReference type="PROSITE" id="PS51201">
    <property type="entry name" value="RCK_N"/>
    <property type="match status" value="1"/>
</dbReference>
<dbReference type="PANTHER" id="PTHR43833:SF7">
    <property type="entry name" value="KTR SYSTEM POTASSIUM UPTAKE PROTEIN C"/>
    <property type="match status" value="1"/>
</dbReference>
<dbReference type="AlphaFoldDB" id="A0A9W6CAW9"/>
<dbReference type="GO" id="GO:0008324">
    <property type="term" value="F:monoatomic cation transmembrane transporter activity"/>
    <property type="evidence" value="ECO:0007669"/>
    <property type="project" value="InterPro"/>
</dbReference>
<reference evidence="4" key="3">
    <citation type="submission" date="2022-11" db="EMBL/GenBank/DDBJ databases">
        <title>Draft genome sequence of Sellimonas catena strain 18CBH55.</title>
        <authorList>
            <person name="Hisatomi A."/>
            <person name="Ohkuma M."/>
            <person name="Sakamoto M."/>
        </authorList>
    </citation>
    <scope>NUCLEOTIDE SEQUENCE</scope>
    <source>
        <strain evidence="4">18CBH55</strain>
    </source>
</reference>
<reference evidence="3" key="1">
    <citation type="submission" date="2022-11" db="EMBL/GenBank/DDBJ databases">
        <title>Draft genome sequence of Sellimonas catena strain 12EGH17.</title>
        <authorList>
            <person name="Hisatomi A."/>
            <person name="Ohkuma M."/>
            <person name="Sakamoto M."/>
        </authorList>
    </citation>
    <scope>NUCLEOTIDE SEQUENCE</scope>
    <source>
        <strain evidence="3">12EGH17</strain>
    </source>
</reference>
<dbReference type="PANTHER" id="PTHR43833">
    <property type="entry name" value="POTASSIUM CHANNEL PROTEIN 2-RELATED-RELATED"/>
    <property type="match status" value="1"/>
</dbReference>
<dbReference type="Proteomes" id="UP001145145">
    <property type="component" value="Unassembled WGS sequence"/>
</dbReference>
<reference evidence="3" key="2">
    <citation type="submission" date="2022-11" db="EMBL/GenBank/DDBJ databases">
        <title>Draft genome sequence of Sellimonas catena strain 12EGH17.</title>
        <authorList>
            <person name="Atsushi H."/>
            <person name="Moriya O."/>
            <person name="Mitsuo S."/>
        </authorList>
    </citation>
    <scope>NUCLEOTIDE SEQUENCE</scope>
    <source>
        <strain evidence="3">12EGH17</strain>
    </source>
</reference>
<proteinExistence type="predicted"/>
<dbReference type="SUPFAM" id="SSF51735">
    <property type="entry name" value="NAD(P)-binding Rossmann-fold domains"/>
    <property type="match status" value="1"/>
</dbReference>
<protein>
    <submittedName>
        <fullName evidence="4">Potassium transporter Trk</fullName>
    </submittedName>
</protein>
<evidence type="ECO:0000313" key="4">
    <source>
        <dbReference type="EMBL" id="GLG90061.1"/>
    </source>
</evidence>
<dbReference type="InterPro" id="IPR050721">
    <property type="entry name" value="Trk_Ktr_HKT_K-transport"/>
</dbReference>
<dbReference type="GO" id="GO:0006813">
    <property type="term" value="P:potassium ion transport"/>
    <property type="evidence" value="ECO:0007669"/>
    <property type="project" value="InterPro"/>
</dbReference>
<dbReference type="PROSITE" id="PS51202">
    <property type="entry name" value="RCK_C"/>
    <property type="match status" value="1"/>
</dbReference>
<dbReference type="InterPro" id="IPR036291">
    <property type="entry name" value="NAD(P)-bd_dom_sf"/>
</dbReference>
<accession>A0A9W6CAW9</accession>
<sequence>MKKKASAKTFGVIGLGRFGMALAMTLAKGEKDVIVIDENESKVREMRPYTDYAFVTSNLNEESLREAGIQNCDVVIVCIGTNVGVGILTTLSVIEMGVPRVISKALSTEQGAVLKKIGAEVVYPEKDMAYFLGKRLISDNFLDFIHLNDSVEIRQVRVSGSASGKSIEKLALRKHYQLNIIALERENKTTIEIHPEDTLREGDIISVIGKVEDIDAFENQL</sequence>
<dbReference type="Gene3D" id="3.40.50.720">
    <property type="entry name" value="NAD(P)-binding Rossmann-like Domain"/>
    <property type="match status" value="1"/>
</dbReference>
<dbReference type="Gene3D" id="3.30.70.1450">
    <property type="entry name" value="Regulator of K+ conductance, C-terminal domain"/>
    <property type="match status" value="1"/>
</dbReference>
<organism evidence="4 5">
    <name type="scientific">Sellimonas catena</name>
    <dbReference type="NCBI Taxonomy" id="2994035"/>
    <lineage>
        <taxon>Bacteria</taxon>
        <taxon>Bacillati</taxon>
        <taxon>Bacillota</taxon>
        <taxon>Clostridia</taxon>
        <taxon>Lachnospirales</taxon>
        <taxon>Lachnospiraceae</taxon>
        <taxon>Sellimonas</taxon>
    </lineage>
</organism>
<dbReference type="Pfam" id="PF02254">
    <property type="entry name" value="TrkA_N"/>
    <property type="match status" value="1"/>
</dbReference>
<reference evidence="4 6" key="5">
    <citation type="journal article" date="2023" name="Int. J. Syst. Evol. Microbiol.">
        <title>Sellimonas catena sp. nov., isolated from human faeces.</title>
        <authorList>
            <person name="Hisatomi A."/>
            <person name="Ohkuma M."/>
            <person name="Sakamoto M."/>
        </authorList>
    </citation>
    <scope>NUCLEOTIDE SEQUENCE</scope>
    <source>
        <strain evidence="3 6">12EGH17</strain>
        <strain evidence="4">18CBH55</strain>
    </source>
</reference>